<name>A0A937DHB9_9HYPH</name>
<evidence type="ECO:0000313" key="2">
    <source>
        <dbReference type="Proteomes" id="UP000736856"/>
    </source>
</evidence>
<gene>
    <name evidence="1" type="ORF">EU981_04320</name>
</gene>
<comment type="caution">
    <text evidence="1">The sequence shown here is derived from an EMBL/GenBank/DDBJ whole genome shotgun (WGS) entry which is preliminary data.</text>
</comment>
<evidence type="ECO:0000313" key="1">
    <source>
        <dbReference type="EMBL" id="MBL0849280.1"/>
    </source>
</evidence>
<proteinExistence type="predicted"/>
<protein>
    <submittedName>
        <fullName evidence="1">Uncharacterized protein</fullName>
    </submittedName>
</protein>
<sequence>MIQNNFAEIHQKIDTNSSKVQFVETLALIVEKVGEHFDSSGNLILRATKKNPNPATTIKDQDDKDIFPLFMRDAQLNIGIMSAGSENI</sequence>
<organism evidence="1 2">
    <name type="scientific">Candidatus Liberibacter ctenarytainae</name>
    <dbReference type="NCBI Taxonomy" id="2020335"/>
    <lineage>
        <taxon>Bacteria</taxon>
        <taxon>Pseudomonadati</taxon>
        <taxon>Pseudomonadota</taxon>
        <taxon>Alphaproteobacteria</taxon>
        <taxon>Hyphomicrobiales</taxon>
        <taxon>Rhizobiaceae</taxon>
        <taxon>Liberibacter</taxon>
    </lineage>
</organism>
<reference evidence="1" key="1">
    <citation type="submission" date="2019-02" db="EMBL/GenBank/DDBJ databases">
        <title>A novel Candidatus Liberibacter species associated with the New Zealand native fuchsia psyllid, Ctenarytaina fuchsiae.</title>
        <authorList>
            <person name="Thompson S.M."/>
            <person name="Jorgensen N."/>
            <person name="David C."/>
            <person name="Bulman S.R."/>
            <person name="Smith G.R."/>
        </authorList>
    </citation>
    <scope>NUCLEOTIDE SEQUENCE</scope>
    <source>
        <strain evidence="1">Oxford</strain>
    </source>
</reference>
<dbReference type="AlphaFoldDB" id="A0A937DHB9"/>
<dbReference type="EMBL" id="SEOL01000008">
    <property type="protein sequence ID" value="MBL0849280.1"/>
    <property type="molecule type" value="Genomic_DNA"/>
</dbReference>
<dbReference type="Proteomes" id="UP000736856">
    <property type="component" value="Unassembled WGS sequence"/>
</dbReference>
<accession>A0A937DHB9</accession>